<evidence type="ECO:0000313" key="3">
    <source>
        <dbReference type="Proteomes" id="UP001140076"/>
    </source>
</evidence>
<accession>A0A9X3NQW8</accession>
<feature type="region of interest" description="Disordered" evidence="1">
    <location>
        <begin position="269"/>
        <end position="297"/>
    </location>
</feature>
<dbReference type="Proteomes" id="UP001140076">
    <property type="component" value="Unassembled WGS sequence"/>
</dbReference>
<reference evidence="2" key="1">
    <citation type="submission" date="2021-10" db="EMBL/GenBank/DDBJ databases">
        <title>Streptomonospora sp. nov., isolated from mangrove soil.</title>
        <authorList>
            <person name="Chen X."/>
            <person name="Ge X."/>
            <person name="Liu W."/>
        </authorList>
    </citation>
    <scope>NUCLEOTIDE SEQUENCE</scope>
    <source>
        <strain evidence="2">S1-112</strain>
    </source>
</reference>
<dbReference type="EMBL" id="JAJAQC010000018">
    <property type="protein sequence ID" value="MDA0565160.1"/>
    <property type="molecule type" value="Genomic_DNA"/>
</dbReference>
<feature type="compositionally biased region" description="Low complexity" evidence="1">
    <location>
        <begin position="227"/>
        <end position="249"/>
    </location>
</feature>
<protein>
    <submittedName>
        <fullName evidence="2">Competence protein CoiA</fullName>
    </submittedName>
</protein>
<keyword evidence="3" id="KW-1185">Reference proteome</keyword>
<proteinExistence type="predicted"/>
<dbReference type="AlphaFoldDB" id="A0A9X3NQW8"/>
<gene>
    <name evidence="2" type="ORF">LG943_12660</name>
</gene>
<name>A0A9X3NQW8_9ACTN</name>
<comment type="caution">
    <text evidence="2">The sequence shown here is derived from an EMBL/GenBank/DDBJ whole genome shotgun (WGS) entry which is preliminary data.</text>
</comment>
<feature type="region of interest" description="Disordered" evidence="1">
    <location>
        <begin position="210"/>
        <end position="256"/>
    </location>
</feature>
<evidence type="ECO:0000256" key="1">
    <source>
        <dbReference type="SAM" id="MobiDB-lite"/>
    </source>
</evidence>
<feature type="compositionally biased region" description="Polar residues" evidence="1">
    <location>
        <begin position="279"/>
        <end position="293"/>
    </location>
</feature>
<sequence>MQTAVKGATADSEDAVILPIEHDAAIEFREEHRATGTEFWCGSVNGCGRKLFIRIGDDKIPHFYHQGEAESSCRLAQRSRGRHDIEPPIAWAELRRWRVSRGLPEGKVDFIDPLEKHDGRYLHISGPRGTRDTRIVLGDLTIVKVKDDARSPQGREWDWFVHHSNTELRGILDEQGIPYGPIRFSQTKDSAIMQVFLAAADNVGDWGRVSRYEPAPHRPPRPPAPAIPAQAAPRPAPARPSASSRAPVPGSTHERADSLESLRARIARMRGSDDAPTPSRKQAPTTKTPTPGSDGQLPAELAEAMAQLKEALVLGDRRTRARCVRRLRALRRRHRAQLASEDNRTIKALINQASTSI</sequence>
<organism evidence="2 3">
    <name type="scientific">Streptomonospora mangrovi</name>
    <dbReference type="NCBI Taxonomy" id="2883123"/>
    <lineage>
        <taxon>Bacteria</taxon>
        <taxon>Bacillati</taxon>
        <taxon>Actinomycetota</taxon>
        <taxon>Actinomycetes</taxon>
        <taxon>Streptosporangiales</taxon>
        <taxon>Nocardiopsidaceae</taxon>
        <taxon>Streptomonospora</taxon>
    </lineage>
</organism>
<evidence type="ECO:0000313" key="2">
    <source>
        <dbReference type="EMBL" id="MDA0565160.1"/>
    </source>
</evidence>